<dbReference type="KEGG" id="pla:Plav_1902"/>
<evidence type="ECO:0000313" key="3">
    <source>
        <dbReference type="Proteomes" id="UP000006377"/>
    </source>
</evidence>
<dbReference type="AlphaFoldDB" id="A7HUD4"/>
<accession>A7HUD4</accession>
<dbReference type="PANTHER" id="PTHR42850:SF4">
    <property type="entry name" value="ZINC-DEPENDENT ENDOPOLYPHOSPHATASE"/>
    <property type="match status" value="1"/>
</dbReference>
<dbReference type="Gene3D" id="3.60.21.10">
    <property type="match status" value="1"/>
</dbReference>
<gene>
    <name evidence="2" type="ordered locus">Plav_1902</name>
</gene>
<dbReference type="PANTHER" id="PTHR42850">
    <property type="entry name" value="METALLOPHOSPHOESTERASE"/>
    <property type="match status" value="1"/>
</dbReference>
<name>A7HUD4_PARL1</name>
<sequence length="268" mass="29899">MVVFNGLVSRLRGALGSGGSPAQAPENTRLYAIGDIHGRADLLTQLLERIAEDARRQPFDRNILIFLGDYVDRGLQSRQVLDRLTDGLIPGFEPVFLKGNHEQALLQFLSDAAFGRTWKYYGGLETLHSYGIKELTLSDDPRDFEQAREHFSEVLPESHRRFLTDLALSAEFGDYFFTHAGVRPGVALHRQIEEDLLWIREDFLESGSHFGKVVVHGHTPREEVVFRANRIGVDTGAYMTGVLTALVLEGASRRLLQTGEAMSFAAAS</sequence>
<evidence type="ECO:0000259" key="1">
    <source>
        <dbReference type="Pfam" id="PF00149"/>
    </source>
</evidence>
<organism evidence="2 3">
    <name type="scientific">Parvibaculum lavamentivorans (strain DS-1 / DSM 13023 / NCIMB 13966)</name>
    <dbReference type="NCBI Taxonomy" id="402881"/>
    <lineage>
        <taxon>Bacteria</taxon>
        <taxon>Pseudomonadati</taxon>
        <taxon>Pseudomonadota</taxon>
        <taxon>Alphaproteobacteria</taxon>
        <taxon>Hyphomicrobiales</taxon>
        <taxon>Parvibaculaceae</taxon>
        <taxon>Parvibaculum</taxon>
    </lineage>
</organism>
<dbReference type="InterPro" id="IPR004843">
    <property type="entry name" value="Calcineurin-like_PHP"/>
</dbReference>
<dbReference type="Proteomes" id="UP000006377">
    <property type="component" value="Chromosome"/>
</dbReference>
<dbReference type="GO" id="GO:0008803">
    <property type="term" value="F:bis(5'-nucleosyl)-tetraphosphatase (symmetrical) activity"/>
    <property type="evidence" value="ECO:0007669"/>
    <property type="project" value="TreeGrafter"/>
</dbReference>
<dbReference type="GO" id="GO:0005737">
    <property type="term" value="C:cytoplasm"/>
    <property type="evidence" value="ECO:0007669"/>
    <property type="project" value="TreeGrafter"/>
</dbReference>
<dbReference type="EMBL" id="CP000774">
    <property type="protein sequence ID" value="ABS63517.1"/>
    <property type="molecule type" value="Genomic_DNA"/>
</dbReference>
<dbReference type="STRING" id="402881.Plav_1902"/>
<protein>
    <submittedName>
        <fullName evidence="2">Metallophosphoesterase</fullName>
    </submittedName>
</protein>
<dbReference type="Pfam" id="PF00149">
    <property type="entry name" value="Metallophos"/>
    <property type="match status" value="1"/>
</dbReference>
<dbReference type="eggNOG" id="COG0639">
    <property type="taxonomic scope" value="Bacteria"/>
</dbReference>
<dbReference type="RefSeq" id="WP_012110813.1">
    <property type="nucleotide sequence ID" value="NC_009719.1"/>
</dbReference>
<dbReference type="InterPro" id="IPR006186">
    <property type="entry name" value="Ser/Thr-sp_prot-phosphatase"/>
</dbReference>
<dbReference type="GO" id="GO:0110154">
    <property type="term" value="P:RNA decapping"/>
    <property type="evidence" value="ECO:0007669"/>
    <property type="project" value="TreeGrafter"/>
</dbReference>
<dbReference type="OrthoDB" id="9807890at2"/>
<dbReference type="HOGENOM" id="CLU_023125_4_1_5"/>
<evidence type="ECO:0000313" key="2">
    <source>
        <dbReference type="EMBL" id="ABS63517.1"/>
    </source>
</evidence>
<keyword evidence="3" id="KW-1185">Reference proteome</keyword>
<dbReference type="GO" id="GO:0016791">
    <property type="term" value="F:phosphatase activity"/>
    <property type="evidence" value="ECO:0007669"/>
    <property type="project" value="TreeGrafter"/>
</dbReference>
<dbReference type="CDD" id="cd00144">
    <property type="entry name" value="MPP_PPP_family"/>
    <property type="match status" value="1"/>
</dbReference>
<dbReference type="InterPro" id="IPR029052">
    <property type="entry name" value="Metallo-depent_PP-like"/>
</dbReference>
<reference evidence="2 3" key="1">
    <citation type="journal article" date="2011" name="Stand. Genomic Sci.">
        <title>Complete genome sequence of Parvibaculum lavamentivorans type strain (DS-1(T)).</title>
        <authorList>
            <person name="Schleheck D."/>
            <person name="Weiss M."/>
            <person name="Pitluck S."/>
            <person name="Bruce D."/>
            <person name="Land M.L."/>
            <person name="Han S."/>
            <person name="Saunders E."/>
            <person name="Tapia R."/>
            <person name="Detter C."/>
            <person name="Brettin T."/>
            <person name="Han J."/>
            <person name="Woyke T."/>
            <person name="Goodwin L."/>
            <person name="Pennacchio L."/>
            <person name="Nolan M."/>
            <person name="Cook A.M."/>
            <person name="Kjelleberg S."/>
            <person name="Thomas T."/>
        </authorList>
    </citation>
    <scope>NUCLEOTIDE SEQUENCE [LARGE SCALE GENOMIC DNA]</scope>
    <source>
        <strain evidence="3">DS-1 / DSM 13023 / NCIMB 13966</strain>
    </source>
</reference>
<feature type="domain" description="Calcineurin-like phosphoesterase" evidence="1">
    <location>
        <begin position="29"/>
        <end position="222"/>
    </location>
</feature>
<dbReference type="PRINTS" id="PR00114">
    <property type="entry name" value="STPHPHTASE"/>
</dbReference>
<proteinExistence type="predicted"/>
<dbReference type="InterPro" id="IPR050126">
    <property type="entry name" value="Ap4A_hydrolase"/>
</dbReference>
<dbReference type="SUPFAM" id="SSF56300">
    <property type="entry name" value="Metallo-dependent phosphatases"/>
    <property type="match status" value="1"/>
</dbReference>